<dbReference type="Proteomes" id="UP000586454">
    <property type="component" value="Unassembled WGS sequence"/>
</dbReference>
<evidence type="ECO:0000256" key="4">
    <source>
        <dbReference type="ARBA" id="ARBA00022475"/>
    </source>
</evidence>
<evidence type="ECO:0000313" key="10">
    <source>
        <dbReference type="Proteomes" id="UP000586454"/>
    </source>
</evidence>
<comment type="caution">
    <text evidence="9">The sequence shown here is derived from an EMBL/GenBank/DDBJ whole genome shotgun (WGS) entry which is preliminary data.</text>
</comment>
<dbReference type="Pfam" id="PF04973">
    <property type="entry name" value="NMN_transporter"/>
    <property type="match status" value="1"/>
</dbReference>
<keyword evidence="5 8" id="KW-0812">Transmembrane</keyword>
<feature type="transmembrane region" description="Helical" evidence="8">
    <location>
        <begin position="12"/>
        <end position="41"/>
    </location>
</feature>
<feature type="transmembrane region" description="Helical" evidence="8">
    <location>
        <begin position="118"/>
        <end position="136"/>
    </location>
</feature>
<keyword evidence="4" id="KW-1003">Cell membrane</keyword>
<proteinExistence type="inferred from homology"/>
<dbReference type="GO" id="GO:0005886">
    <property type="term" value="C:plasma membrane"/>
    <property type="evidence" value="ECO:0007669"/>
    <property type="project" value="UniProtKB-SubCell"/>
</dbReference>
<evidence type="ECO:0000256" key="2">
    <source>
        <dbReference type="ARBA" id="ARBA00006669"/>
    </source>
</evidence>
<dbReference type="NCBIfam" id="TIGR01528">
    <property type="entry name" value="NMN_trans_PnuC"/>
    <property type="match status" value="1"/>
</dbReference>
<dbReference type="PANTHER" id="PTHR36122">
    <property type="entry name" value="NICOTINAMIDE RIBOSIDE TRANSPORTER PNUC"/>
    <property type="match status" value="1"/>
</dbReference>
<evidence type="ECO:0000313" key="9">
    <source>
        <dbReference type="EMBL" id="CAC9922121.1"/>
    </source>
</evidence>
<evidence type="ECO:0000256" key="8">
    <source>
        <dbReference type="SAM" id="Phobius"/>
    </source>
</evidence>
<dbReference type="PANTHER" id="PTHR36122:SF2">
    <property type="entry name" value="NICOTINAMIDE RIBOSIDE TRANSPORTER PNUC"/>
    <property type="match status" value="1"/>
</dbReference>
<gene>
    <name evidence="9" type="ORF">PEPNEM18_00004</name>
</gene>
<comment type="subcellular location">
    <subcellularLocation>
        <location evidence="1">Cell membrane</location>
        <topology evidence="1">Multi-pass membrane protein</topology>
    </subcellularLocation>
</comment>
<organism evidence="9 10">
    <name type="scientific">Aedoeadaptatus nemausensis</name>
    <dbReference type="NCBI Taxonomy" id="2582829"/>
    <lineage>
        <taxon>Bacteria</taxon>
        <taxon>Bacillati</taxon>
        <taxon>Bacillota</taxon>
        <taxon>Tissierellia</taxon>
        <taxon>Tissierellales</taxon>
        <taxon>Peptoniphilaceae</taxon>
        <taxon>Aedoeadaptatus</taxon>
    </lineage>
</organism>
<reference evidence="9 10" key="1">
    <citation type="submission" date="2020-06" db="EMBL/GenBank/DDBJ databases">
        <authorList>
            <person name="Criscuolo A."/>
        </authorList>
    </citation>
    <scope>NUCLEOTIDE SEQUENCE [LARGE SCALE GENOMIC DNA]</scope>
    <source>
        <strain evidence="9">1804121828</strain>
    </source>
</reference>
<keyword evidence="3" id="KW-0813">Transport</keyword>
<protein>
    <submittedName>
        <fullName evidence="9">Nicotinamide mononucleotide transporter PnuC</fullName>
    </submittedName>
</protein>
<evidence type="ECO:0000256" key="3">
    <source>
        <dbReference type="ARBA" id="ARBA00022448"/>
    </source>
</evidence>
<feature type="transmembrane region" description="Helical" evidence="8">
    <location>
        <begin position="169"/>
        <end position="188"/>
    </location>
</feature>
<dbReference type="GO" id="GO:0034257">
    <property type="term" value="F:nicotinamide riboside transmembrane transporter activity"/>
    <property type="evidence" value="ECO:0007669"/>
    <property type="project" value="InterPro"/>
</dbReference>
<sequence length="227" mass="26029">MINYFTKEEKLLWILSALAIIFSFAWGGGDMVTLIASLMGITSILFDAKGNPFGQILMVIFSLIYGVISYSYAYYGEMITYLGMTMPMAVLAFIAWMRHPYKGDKSEVEVATMTRGEYKIMAVLAVAVTFIFYFILRYFGTANLYPSTLSVTTSFIAVYLTYKRSHYFSMAYVANDVILIVLWTFAALEDVRYASVAVCFVAFLANDLYAYYCWRRMGERQRREILE</sequence>
<dbReference type="InterPro" id="IPR006419">
    <property type="entry name" value="NMN_transpt_PnuC"/>
</dbReference>
<dbReference type="AlphaFoldDB" id="A0A6V6XYH1"/>
<dbReference type="RefSeq" id="WP_180497990.1">
    <property type="nucleotide sequence ID" value="NZ_CAIJCS010000005.1"/>
</dbReference>
<feature type="transmembrane region" description="Helical" evidence="8">
    <location>
        <begin position="194"/>
        <end position="214"/>
    </location>
</feature>
<dbReference type="EMBL" id="CAIJCS010000005">
    <property type="protein sequence ID" value="CAC9922121.1"/>
    <property type="molecule type" value="Genomic_DNA"/>
</dbReference>
<evidence type="ECO:0000256" key="1">
    <source>
        <dbReference type="ARBA" id="ARBA00004651"/>
    </source>
</evidence>
<evidence type="ECO:0000256" key="6">
    <source>
        <dbReference type="ARBA" id="ARBA00022989"/>
    </source>
</evidence>
<feature type="transmembrane region" description="Helical" evidence="8">
    <location>
        <begin position="78"/>
        <end position="97"/>
    </location>
</feature>
<accession>A0A6V6XYH1</accession>
<comment type="similarity">
    <text evidence="2">Belongs to the nicotinamide ribonucleoside (NR) uptake permease (TC 4.B.1) family.</text>
</comment>
<feature type="transmembrane region" description="Helical" evidence="8">
    <location>
        <begin position="53"/>
        <end position="72"/>
    </location>
</feature>
<keyword evidence="7 8" id="KW-0472">Membrane</keyword>
<evidence type="ECO:0000256" key="5">
    <source>
        <dbReference type="ARBA" id="ARBA00022692"/>
    </source>
</evidence>
<keyword evidence="6 8" id="KW-1133">Transmembrane helix</keyword>
<evidence type="ECO:0000256" key="7">
    <source>
        <dbReference type="ARBA" id="ARBA00023136"/>
    </source>
</evidence>
<name>A0A6V6XYH1_9FIRM</name>
<keyword evidence="10" id="KW-1185">Reference proteome</keyword>